<comment type="caution">
    <text evidence="2">The sequence shown here is derived from an EMBL/GenBank/DDBJ whole genome shotgun (WGS) entry which is preliminary data.</text>
</comment>
<proteinExistence type="predicted"/>
<name>A0AAV4UZM5_9ARAC</name>
<feature type="region of interest" description="Disordered" evidence="1">
    <location>
        <begin position="50"/>
        <end position="76"/>
    </location>
</feature>
<evidence type="ECO:0000256" key="1">
    <source>
        <dbReference type="SAM" id="MobiDB-lite"/>
    </source>
</evidence>
<dbReference type="Proteomes" id="UP001054837">
    <property type="component" value="Unassembled WGS sequence"/>
</dbReference>
<accession>A0AAV4UZM5</accession>
<keyword evidence="3" id="KW-1185">Reference proteome</keyword>
<dbReference type="EMBL" id="BPLQ01012168">
    <property type="protein sequence ID" value="GIY63223.1"/>
    <property type="molecule type" value="Genomic_DNA"/>
</dbReference>
<sequence length="95" mass="10817">MSLSFQTNMLITIIDRKEKKWLPNLCPYWGCQGFLTSRCKGEGNVKNNGQFLQPRSDLHSSANGGRRRKRRCKGNCESPFSMSRPHLVDAVGNLF</sequence>
<reference evidence="2 3" key="1">
    <citation type="submission" date="2021-06" db="EMBL/GenBank/DDBJ databases">
        <title>Caerostris darwini draft genome.</title>
        <authorList>
            <person name="Kono N."/>
            <person name="Arakawa K."/>
        </authorList>
    </citation>
    <scope>NUCLEOTIDE SEQUENCE [LARGE SCALE GENOMIC DNA]</scope>
</reference>
<gene>
    <name evidence="2" type="ORF">CDAR_119811</name>
</gene>
<protein>
    <submittedName>
        <fullName evidence="2">Uncharacterized protein</fullName>
    </submittedName>
</protein>
<dbReference type="AlphaFoldDB" id="A0AAV4UZM5"/>
<evidence type="ECO:0000313" key="3">
    <source>
        <dbReference type="Proteomes" id="UP001054837"/>
    </source>
</evidence>
<evidence type="ECO:0000313" key="2">
    <source>
        <dbReference type="EMBL" id="GIY63223.1"/>
    </source>
</evidence>
<organism evidence="2 3">
    <name type="scientific">Caerostris darwini</name>
    <dbReference type="NCBI Taxonomy" id="1538125"/>
    <lineage>
        <taxon>Eukaryota</taxon>
        <taxon>Metazoa</taxon>
        <taxon>Ecdysozoa</taxon>
        <taxon>Arthropoda</taxon>
        <taxon>Chelicerata</taxon>
        <taxon>Arachnida</taxon>
        <taxon>Araneae</taxon>
        <taxon>Araneomorphae</taxon>
        <taxon>Entelegynae</taxon>
        <taxon>Araneoidea</taxon>
        <taxon>Araneidae</taxon>
        <taxon>Caerostris</taxon>
    </lineage>
</organism>